<feature type="domain" description="ATP-grasp" evidence="12">
    <location>
        <begin position="504"/>
        <end position="717"/>
    </location>
</feature>
<dbReference type="GO" id="GO:0046872">
    <property type="term" value="F:metal ion binding"/>
    <property type="evidence" value="ECO:0007669"/>
    <property type="project" value="InterPro"/>
</dbReference>
<dbReference type="GO" id="GO:0005737">
    <property type="term" value="C:cytoplasm"/>
    <property type="evidence" value="ECO:0007669"/>
    <property type="project" value="UniProtKB-SubCell"/>
</dbReference>
<dbReference type="AlphaFoldDB" id="A0A0D2GPY7"/>
<keyword evidence="3 10" id="KW-0963">Cytoplasm</keyword>
<dbReference type="eggNOG" id="COG1181">
    <property type="taxonomic scope" value="Bacteria"/>
</dbReference>
<dbReference type="GO" id="GO:0005524">
    <property type="term" value="F:ATP binding"/>
    <property type="evidence" value="ECO:0007669"/>
    <property type="project" value="UniProtKB-UniRule"/>
</dbReference>
<dbReference type="SUPFAM" id="SSF56059">
    <property type="entry name" value="Glutathione synthetase ATP-binding domain-like"/>
    <property type="match status" value="2"/>
</dbReference>
<evidence type="ECO:0000256" key="7">
    <source>
        <dbReference type="ARBA" id="ARBA00022960"/>
    </source>
</evidence>
<evidence type="ECO:0000256" key="3">
    <source>
        <dbReference type="ARBA" id="ARBA00022490"/>
    </source>
</evidence>
<feature type="domain" description="ATP-grasp" evidence="12">
    <location>
        <begin position="132"/>
        <end position="350"/>
    </location>
</feature>
<protein>
    <recommendedName>
        <fullName evidence="10">D-alanine--D-alanine ligase</fullName>
        <ecNumber evidence="10">6.3.2.4</ecNumber>
    </recommendedName>
    <alternativeName>
        <fullName evidence="10">D-Ala-D-Ala ligase</fullName>
    </alternativeName>
    <alternativeName>
        <fullName evidence="10">D-alanylalanine synthetase</fullName>
    </alternativeName>
</protein>
<evidence type="ECO:0000256" key="6">
    <source>
        <dbReference type="ARBA" id="ARBA00022840"/>
    </source>
</evidence>
<keyword evidence="5 11" id="KW-0547">Nucleotide-binding</keyword>
<dbReference type="InterPro" id="IPR005905">
    <property type="entry name" value="D_ala_D_ala"/>
</dbReference>
<evidence type="ECO:0000256" key="1">
    <source>
        <dbReference type="ARBA" id="ARBA00004496"/>
    </source>
</evidence>
<name>A0A0D2GPY7_9BACT</name>
<reference evidence="13 14" key="1">
    <citation type="journal article" date="2013" name="Proc. Natl. Acad. Sci. U.S.A.">
        <title>Candidate phylum TM6 genome recovered from a hospital sink biofilm provides genomic insights into this uncultivated phylum.</title>
        <authorList>
            <person name="McLean J.S."/>
            <person name="Lombardo M.J."/>
            <person name="Badger J.H."/>
            <person name="Edlund A."/>
            <person name="Novotny M."/>
            <person name="Yee-Greenbaum J."/>
            <person name="Vyahhi N."/>
            <person name="Hall A.P."/>
            <person name="Yang Y."/>
            <person name="Dupont C.L."/>
            <person name="Ziegler M.G."/>
            <person name="Chitsaz H."/>
            <person name="Allen A.E."/>
            <person name="Yooseph S."/>
            <person name="Tesler G."/>
            <person name="Pevzner P.A."/>
            <person name="Friedman R.M."/>
            <person name="Nealson K.H."/>
            <person name="Venter J.C."/>
            <person name="Lasken R.S."/>
        </authorList>
    </citation>
    <scope>NUCLEOTIDE SEQUENCE [LARGE SCALE GENOMIC DNA]</scope>
    <source>
        <strain evidence="13 14">TM6SC1</strain>
    </source>
</reference>
<evidence type="ECO:0000256" key="2">
    <source>
        <dbReference type="ARBA" id="ARBA00010871"/>
    </source>
</evidence>
<dbReference type="InterPro" id="IPR013815">
    <property type="entry name" value="ATP_grasp_subdomain_1"/>
</dbReference>
<evidence type="ECO:0000256" key="5">
    <source>
        <dbReference type="ARBA" id="ARBA00022741"/>
    </source>
</evidence>
<dbReference type="UniPathway" id="UPA00219"/>
<evidence type="ECO:0000256" key="10">
    <source>
        <dbReference type="HAMAP-Rule" id="MF_00047"/>
    </source>
</evidence>
<keyword evidence="7 10" id="KW-0133">Cell shape</keyword>
<evidence type="ECO:0000256" key="8">
    <source>
        <dbReference type="ARBA" id="ARBA00022984"/>
    </source>
</evidence>
<keyword evidence="6 11" id="KW-0067">ATP-binding</keyword>
<comment type="function">
    <text evidence="10">Cell wall formation.</text>
</comment>
<comment type="subcellular location">
    <subcellularLocation>
        <location evidence="1 10">Cytoplasm</location>
    </subcellularLocation>
</comment>
<organism evidence="13 14">
    <name type="scientific">candidate division TM6 bacterium JCVI TM6SC1</name>
    <dbReference type="NCBI Taxonomy" id="1306947"/>
    <lineage>
        <taxon>Bacteria</taxon>
        <taxon>Candidatus Babelota</taxon>
        <taxon>Vermiphilus</taxon>
    </lineage>
</organism>
<dbReference type="Gene3D" id="3.40.50.20">
    <property type="match status" value="2"/>
</dbReference>
<dbReference type="Gene3D" id="3.30.470.20">
    <property type="entry name" value="ATP-grasp fold, B domain"/>
    <property type="match status" value="2"/>
</dbReference>
<dbReference type="GO" id="GO:0009252">
    <property type="term" value="P:peptidoglycan biosynthetic process"/>
    <property type="evidence" value="ECO:0007669"/>
    <property type="project" value="UniProtKB-UniRule"/>
</dbReference>
<keyword evidence="4 10" id="KW-0436">Ligase</keyword>
<keyword evidence="8 10" id="KW-0573">Peptidoglycan synthesis</keyword>
<keyword evidence="14" id="KW-1185">Reference proteome</keyword>
<proteinExistence type="inferred from homology"/>
<comment type="caution">
    <text evidence="13">The sequence shown here is derived from an EMBL/GenBank/DDBJ whole genome shotgun (WGS) entry which is preliminary data.</text>
</comment>
<dbReference type="InterPro" id="IPR011127">
    <property type="entry name" value="Dala_Dala_lig_N"/>
</dbReference>
<gene>
    <name evidence="10" type="primary">ddl</name>
    <name evidence="13" type="ORF">J120_00580</name>
</gene>
<dbReference type="GO" id="GO:0071555">
    <property type="term" value="P:cell wall organization"/>
    <property type="evidence" value="ECO:0007669"/>
    <property type="project" value="UniProtKB-KW"/>
</dbReference>
<comment type="similarity">
    <text evidence="2 10">Belongs to the D-alanine--D-alanine ligase family.</text>
</comment>
<dbReference type="InterPro" id="IPR011761">
    <property type="entry name" value="ATP-grasp"/>
</dbReference>
<dbReference type="GO" id="GO:0008716">
    <property type="term" value="F:D-alanine-D-alanine ligase activity"/>
    <property type="evidence" value="ECO:0007669"/>
    <property type="project" value="UniProtKB-UniRule"/>
</dbReference>
<dbReference type="SUPFAM" id="SSF52440">
    <property type="entry name" value="PreATP-grasp domain"/>
    <property type="match status" value="2"/>
</dbReference>
<dbReference type="PANTHER" id="PTHR23132:SF23">
    <property type="entry name" value="D-ALANINE--D-ALANINE LIGASE B"/>
    <property type="match status" value="1"/>
</dbReference>
<comment type="pathway">
    <text evidence="10">Cell wall biogenesis; peptidoglycan biosynthesis.</text>
</comment>
<comment type="catalytic activity">
    <reaction evidence="10">
        <text>2 D-alanine + ATP = D-alanyl-D-alanine + ADP + phosphate + H(+)</text>
        <dbReference type="Rhea" id="RHEA:11224"/>
        <dbReference type="ChEBI" id="CHEBI:15378"/>
        <dbReference type="ChEBI" id="CHEBI:30616"/>
        <dbReference type="ChEBI" id="CHEBI:43474"/>
        <dbReference type="ChEBI" id="CHEBI:57416"/>
        <dbReference type="ChEBI" id="CHEBI:57822"/>
        <dbReference type="ChEBI" id="CHEBI:456216"/>
        <dbReference type="EC" id="6.3.2.4"/>
    </reaction>
</comment>
<evidence type="ECO:0000313" key="13">
    <source>
        <dbReference type="EMBL" id="KIX85459.1"/>
    </source>
</evidence>
<dbReference type="EC" id="6.3.2.4" evidence="10"/>
<dbReference type="HAMAP" id="MF_00047">
    <property type="entry name" value="Dala_Dala_lig"/>
    <property type="match status" value="2"/>
</dbReference>
<dbReference type="Proteomes" id="UP000032214">
    <property type="component" value="Unassembled WGS sequence"/>
</dbReference>
<dbReference type="PROSITE" id="PS50975">
    <property type="entry name" value="ATP_GRASP"/>
    <property type="match status" value="2"/>
</dbReference>
<dbReference type="InterPro" id="IPR016185">
    <property type="entry name" value="PreATP-grasp_dom_sf"/>
</dbReference>
<dbReference type="GO" id="GO:0008360">
    <property type="term" value="P:regulation of cell shape"/>
    <property type="evidence" value="ECO:0007669"/>
    <property type="project" value="UniProtKB-KW"/>
</dbReference>
<evidence type="ECO:0000259" key="12">
    <source>
        <dbReference type="PROSITE" id="PS50975"/>
    </source>
</evidence>
<evidence type="ECO:0000256" key="4">
    <source>
        <dbReference type="ARBA" id="ARBA00022598"/>
    </source>
</evidence>
<accession>A0A0D2GPY7</accession>
<dbReference type="PROSITE" id="PS00843">
    <property type="entry name" value="DALA_DALA_LIGASE_1"/>
    <property type="match status" value="2"/>
</dbReference>
<evidence type="ECO:0000313" key="14">
    <source>
        <dbReference type="Proteomes" id="UP000032214"/>
    </source>
</evidence>
<dbReference type="InterPro" id="IPR000291">
    <property type="entry name" value="D-Ala_lig_Van_CS"/>
</dbReference>
<sequence length="749" mass="82835">MGKKLRIGVLMGGMSIEREVSFNSGRTICDHLDSITYDIIPLFMRKDGCIFTLPWHFLHRGKITDFQDRLDTDAQKITWDELKNCVDFVYLALHGWKGEDGTIQGMLEVLSIPYLGSKVFGGALGMDKAMQKEFLRAEGISVPAGVVINPELLQTPDKCIEYVCSTMQKYAVSLPYIVKPAQEGSSLGITCVRSFDQLYPALYKAATVSPDRMQPVLVEEYITGMEFCSIILVSGDQTTYTALPATEISIEQGSDYYDYDQKYMPGRAHKITPARCSQEIHKRINQAAIAVAQALDIRTIARIDGFVTSAGEIVIIDPNTLSGMGPSSFVFRAAAEHGFSHTGLINHLIATELNAYGLSNIILHQDFTNMRPQLDSRIKVAVLLGGNSNEKEISLESGRNVVYKLSPTKYQTTPLFVSQSMELYELNNRQLVCNSTSEIAGLIDTSQKITWSDIPQLYDFVFIALHGGHGENGAIQGALETLGMPYNGSGVLSSALCMDKYRTTTYLQRKGLQVPHGVLVEGKAWNTNIMPTIGTIEDNLTYPIIVKPTDDGCSVMVSKVYTREQLEESLHQIFAHGKSLALVEEYIQGMELTVGVVGNRSPQALIPSYTVSTSDVLSIEEKFLPGAGENRTPAPLPAYTLEFVQREVERAFTSAGCTGYARIDCFYQNEQQSPTGQERLVILEINTLPGLTPATCIFHQAAELGIKPMDFIDLIVELGFERHKNKPLAPHFQQYLQVLQSAHTVNSTL</sequence>
<dbReference type="Gene3D" id="3.30.1490.20">
    <property type="entry name" value="ATP-grasp fold, A domain"/>
    <property type="match status" value="2"/>
</dbReference>
<dbReference type="Pfam" id="PF07478">
    <property type="entry name" value="Dala_Dala_lig_C"/>
    <property type="match status" value="2"/>
</dbReference>
<dbReference type="STRING" id="1306947.J120_00580"/>
<dbReference type="InterPro" id="IPR011095">
    <property type="entry name" value="Dala_Dala_lig_C"/>
</dbReference>
<dbReference type="EMBL" id="ARQD01000001">
    <property type="protein sequence ID" value="KIX85459.1"/>
    <property type="molecule type" value="Genomic_DNA"/>
</dbReference>
<evidence type="ECO:0000256" key="11">
    <source>
        <dbReference type="PROSITE-ProRule" id="PRU00409"/>
    </source>
</evidence>
<dbReference type="Pfam" id="PF01820">
    <property type="entry name" value="Dala_Dala_lig_N"/>
    <property type="match status" value="2"/>
</dbReference>
<keyword evidence="9 10" id="KW-0961">Cell wall biogenesis/degradation</keyword>
<evidence type="ECO:0000256" key="9">
    <source>
        <dbReference type="ARBA" id="ARBA00023316"/>
    </source>
</evidence>
<dbReference type="PANTHER" id="PTHR23132">
    <property type="entry name" value="D-ALANINE--D-ALANINE LIGASE"/>
    <property type="match status" value="1"/>
</dbReference>